<reference evidence="5" key="1">
    <citation type="submission" date="2021-09" db="EMBL/GenBank/DDBJ databases">
        <title>A high-quality genome of the endoparasitic fungus Hirsutella rhossiliensis with a comparison of Hirsutella genomes reveals transposable elements contributing to genome size variation.</title>
        <authorList>
            <person name="Lin R."/>
            <person name="Jiao Y."/>
            <person name="Sun X."/>
            <person name="Ling J."/>
            <person name="Xie B."/>
            <person name="Cheng X."/>
        </authorList>
    </citation>
    <scope>NUCLEOTIDE SEQUENCE</scope>
    <source>
        <strain evidence="5">HR02</strain>
    </source>
</reference>
<keyword evidence="1" id="KW-0862">Zinc</keyword>
<sequence length="344" mass="37216">MEARLLAASPARWGRAPGSTWDNPIDLGSDDEPTRPQRRTPAKTAAQMLPSSSSGHAQARTSGASVAPCTPSHQKKRKAPAAAGDDEPSSAREKRLRRFRPQPPQSFHGVYARALDQRFCVLGRRRGGSDACPHETFALAGSTGNVYTVHVGREPLCNCPHAAKGNQCKHILYILARVLHAPFNLVYQLALLSSELRTIFANAPSTAGQRPDAATSSSDNGKGRRKPVEGDCPICFCELDAASPESIAWCRAGCGQNIHQQCFDTWAATKTAGGRVPCPLCRSEWPSRGRVVGGRPASRAVRLDEAVDSEGYANVASQLGISGVRDTSSYSDWHWRHSRRRGGW</sequence>
<organism evidence="5 6">
    <name type="scientific">Hirsutella rhossiliensis</name>
    <dbReference type="NCBI Taxonomy" id="111463"/>
    <lineage>
        <taxon>Eukaryota</taxon>
        <taxon>Fungi</taxon>
        <taxon>Dikarya</taxon>
        <taxon>Ascomycota</taxon>
        <taxon>Pezizomycotina</taxon>
        <taxon>Sordariomycetes</taxon>
        <taxon>Hypocreomycetidae</taxon>
        <taxon>Hypocreales</taxon>
        <taxon>Ophiocordycipitaceae</taxon>
        <taxon>Hirsutella</taxon>
    </lineage>
</organism>
<feature type="domain" description="RING-type" evidence="3">
    <location>
        <begin position="232"/>
        <end position="282"/>
    </location>
</feature>
<evidence type="ECO:0000313" key="6">
    <source>
        <dbReference type="Proteomes" id="UP000824596"/>
    </source>
</evidence>
<name>A0A9P8SHI7_9HYPO</name>
<dbReference type="GO" id="GO:0061630">
    <property type="term" value="F:ubiquitin protein ligase activity"/>
    <property type="evidence" value="ECO:0007669"/>
    <property type="project" value="InterPro"/>
</dbReference>
<keyword evidence="6" id="KW-1185">Reference proteome</keyword>
<keyword evidence="1" id="KW-0863">Zinc-finger</keyword>
<gene>
    <name evidence="5" type="ORF">HRG_06311</name>
</gene>
<protein>
    <submittedName>
        <fullName evidence="5">Ring finger domain-containing protein</fullName>
    </submittedName>
</protein>
<dbReference type="PROSITE" id="PS50966">
    <property type="entry name" value="ZF_SWIM"/>
    <property type="match status" value="1"/>
</dbReference>
<feature type="domain" description="SWIM-type" evidence="4">
    <location>
        <begin position="147"/>
        <end position="179"/>
    </location>
</feature>
<feature type="region of interest" description="Disordered" evidence="2">
    <location>
        <begin position="205"/>
        <end position="227"/>
    </location>
</feature>
<dbReference type="Pfam" id="PF13639">
    <property type="entry name" value="zf-RING_2"/>
    <property type="match status" value="1"/>
</dbReference>
<accession>A0A9P8SHI7</accession>
<dbReference type="InterPro" id="IPR001841">
    <property type="entry name" value="Znf_RING"/>
</dbReference>
<feature type="compositionally biased region" description="Polar residues" evidence="2">
    <location>
        <begin position="49"/>
        <end position="64"/>
    </location>
</feature>
<dbReference type="CDD" id="cd16494">
    <property type="entry name" value="RING-CH-C4HC3_ZSWM2"/>
    <property type="match status" value="1"/>
</dbReference>
<dbReference type="AlphaFoldDB" id="A0A9P8SHI7"/>
<dbReference type="InterPro" id="IPR007527">
    <property type="entry name" value="Znf_SWIM"/>
</dbReference>
<dbReference type="PANTHER" id="PTHR21540:SF0">
    <property type="entry name" value="PHD FAMILY PROTEIN"/>
    <property type="match status" value="1"/>
</dbReference>
<proteinExistence type="predicted"/>
<dbReference type="GeneID" id="68355440"/>
<dbReference type="Proteomes" id="UP000824596">
    <property type="component" value="Unassembled WGS sequence"/>
</dbReference>
<dbReference type="GO" id="GO:0008270">
    <property type="term" value="F:zinc ion binding"/>
    <property type="evidence" value="ECO:0007669"/>
    <property type="project" value="UniProtKB-KW"/>
</dbReference>
<dbReference type="InterPro" id="IPR039903">
    <property type="entry name" value="Zswim2"/>
</dbReference>
<dbReference type="EMBL" id="JAIZPD010000006">
    <property type="protein sequence ID" value="KAH0962209.1"/>
    <property type="molecule type" value="Genomic_DNA"/>
</dbReference>
<dbReference type="SUPFAM" id="SSF57850">
    <property type="entry name" value="RING/U-box"/>
    <property type="match status" value="1"/>
</dbReference>
<dbReference type="InterPro" id="IPR013083">
    <property type="entry name" value="Znf_RING/FYVE/PHD"/>
</dbReference>
<evidence type="ECO:0000259" key="4">
    <source>
        <dbReference type="PROSITE" id="PS50966"/>
    </source>
</evidence>
<feature type="region of interest" description="Disordered" evidence="2">
    <location>
        <begin position="1"/>
        <end position="104"/>
    </location>
</feature>
<dbReference type="Gene3D" id="3.30.40.10">
    <property type="entry name" value="Zinc/RING finger domain, C3HC4 (zinc finger)"/>
    <property type="match status" value="1"/>
</dbReference>
<evidence type="ECO:0000259" key="3">
    <source>
        <dbReference type="PROSITE" id="PS50089"/>
    </source>
</evidence>
<evidence type="ECO:0000256" key="1">
    <source>
        <dbReference type="PROSITE-ProRule" id="PRU00175"/>
    </source>
</evidence>
<dbReference type="PANTHER" id="PTHR21540">
    <property type="entry name" value="RING FINGER AND SWIM DOMAIN-CONTAINING PROTEIN 2"/>
    <property type="match status" value="1"/>
</dbReference>
<evidence type="ECO:0000256" key="2">
    <source>
        <dbReference type="SAM" id="MobiDB-lite"/>
    </source>
</evidence>
<dbReference type="PROSITE" id="PS50089">
    <property type="entry name" value="ZF_RING_2"/>
    <property type="match status" value="1"/>
</dbReference>
<dbReference type="OrthoDB" id="2122982at2759"/>
<evidence type="ECO:0000313" key="5">
    <source>
        <dbReference type="EMBL" id="KAH0962209.1"/>
    </source>
</evidence>
<feature type="compositionally biased region" description="Polar residues" evidence="2">
    <location>
        <begin position="205"/>
        <end position="220"/>
    </location>
</feature>
<dbReference type="RefSeq" id="XP_044719722.1">
    <property type="nucleotide sequence ID" value="XM_044864782.1"/>
</dbReference>
<comment type="caution">
    <text evidence="5">The sequence shown here is derived from an EMBL/GenBank/DDBJ whole genome shotgun (WGS) entry which is preliminary data.</text>
</comment>
<keyword evidence="1" id="KW-0479">Metal-binding</keyword>